<organism evidence="2 3">
    <name type="scientific">Pseudomonas fluorescens</name>
    <dbReference type="NCBI Taxonomy" id="294"/>
    <lineage>
        <taxon>Bacteria</taxon>
        <taxon>Pseudomonadati</taxon>
        <taxon>Pseudomonadota</taxon>
        <taxon>Gammaproteobacteria</taxon>
        <taxon>Pseudomonadales</taxon>
        <taxon>Pseudomonadaceae</taxon>
        <taxon>Pseudomonas</taxon>
    </lineage>
</organism>
<accession>A0A125QIX6</accession>
<protein>
    <submittedName>
        <fullName evidence="2">Uncharacterized protein</fullName>
    </submittedName>
</protein>
<evidence type="ECO:0000313" key="2">
    <source>
        <dbReference type="EMBL" id="KWV89037.1"/>
    </source>
</evidence>
<sequence>MQRAQQHIRAITQGIGQLLVDPANLRLPRQKYQHTAGLVMQGFEDGLHHARLDKLPGLVRAPPAHLHREHAPLTAQDRRVIQQTGQALAFEGGGHQQDFQRLLVAKQLAAVKAQGQRQVGVEAALVEFVEDQQAHAVQRRIVLQAAGEDAFGDDLDARVRADFAVQANAVAHGLTDLFTQFTGQPLGSSTSSQAPGFEHQDGLPGKPGLMQQSQGHAGGFTGSGGRFQHGFMAMSQGVTQGG</sequence>
<feature type="compositionally biased region" description="Polar residues" evidence="1">
    <location>
        <begin position="185"/>
        <end position="194"/>
    </location>
</feature>
<dbReference type="AntiFam" id="ANF00118">
    <property type="entry name" value="Shadow ORF (opposite ucp12)"/>
</dbReference>
<proteinExistence type="predicted"/>
<evidence type="ECO:0000256" key="1">
    <source>
        <dbReference type="SAM" id="MobiDB-lite"/>
    </source>
</evidence>
<feature type="compositionally biased region" description="Gly residues" evidence="1">
    <location>
        <begin position="216"/>
        <end position="226"/>
    </location>
</feature>
<gene>
    <name evidence="2" type="ORF">PFLmoz3_01936</name>
</gene>
<evidence type="ECO:0000313" key="3">
    <source>
        <dbReference type="Proteomes" id="UP000061348"/>
    </source>
</evidence>
<dbReference type="PATRIC" id="fig|294.194.peg.2150"/>
<dbReference type="AlphaFoldDB" id="A0A125QIX6"/>
<dbReference type="Proteomes" id="UP000061348">
    <property type="component" value="Unassembled WGS sequence"/>
</dbReference>
<name>A0A125QIX6_PSEFL</name>
<comment type="caution">
    <text evidence="2">The sequence shown here is derived from an EMBL/GenBank/DDBJ whole genome shotgun (WGS) entry which is preliminary data.</text>
</comment>
<dbReference type="EMBL" id="LCYA01000052">
    <property type="protein sequence ID" value="KWV89037.1"/>
    <property type="molecule type" value="Genomic_DNA"/>
</dbReference>
<reference evidence="2 3" key="1">
    <citation type="submission" date="2015-05" db="EMBL/GenBank/DDBJ databases">
        <title>A genomic and transcriptomic approach to investigate the blue pigment phenotype in Pseudomonas fluorescens.</title>
        <authorList>
            <person name="Andreani N.A."/>
            <person name="Cardazzo B."/>
        </authorList>
    </citation>
    <scope>NUCLEOTIDE SEQUENCE [LARGE SCALE GENOMIC DNA]</scope>
    <source>
        <strain evidence="2 3">Ps_22</strain>
    </source>
</reference>
<feature type="region of interest" description="Disordered" evidence="1">
    <location>
        <begin position="185"/>
        <end position="226"/>
    </location>
</feature>